<dbReference type="SUPFAM" id="SSF55068">
    <property type="entry name" value="Peptide methionine sulfoxide reductase"/>
    <property type="match status" value="1"/>
</dbReference>
<feature type="domain" description="Peptide methionine sulphoxide reductase MsrA" evidence="3">
    <location>
        <begin position="14"/>
        <end position="165"/>
    </location>
</feature>
<dbReference type="Proteomes" id="UP001163096">
    <property type="component" value="Chromosome"/>
</dbReference>
<comment type="similarity">
    <text evidence="2">Belongs to the MsrA Met sulfoxide reductase family.</text>
</comment>
<dbReference type="PANTHER" id="PTHR43774">
    <property type="entry name" value="PEPTIDE METHIONINE SULFOXIDE REDUCTASE"/>
    <property type="match status" value="1"/>
</dbReference>
<dbReference type="AlphaFoldDB" id="A0A9X9T9C6"/>
<evidence type="ECO:0000313" key="4">
    <source>
        <dbReference type="EMBL" id="WAI02500.1"/>
    </source>
</evidence>
<evidence type="ECO:0000259" key="3">
    <source>
        <dbReference type="Pfam" id="PF01625"/>
    </source>
</evidence>
<evidence type="ECO:0000256" key="2">
    <source>
        <dbReference type="HAMAP-Rule" id="MF_01401"/>
    </source>
</evidence>
<proteinExistence type="inferred from homology"/>
<evidence type="ECO:0000256" key="1">
    <source>
        <dbReference type="ARBA" id="ARBA00023002"/>
    </source>
</evidence>
<dbReference type="GeneID" id="76834714"/>
<accession>A0A9X9T9C6</accession>
<comment type="function">
    <text evidence="2">Has an important function as a repair enzyme for proteins that have been inactivated by oxidation. Catalyzes the reversible oxidation-reduction of methionine sulfoxide in proteins to methionine.</text>
</comment>
<protein>
    <recommendedName>
        <fullName evidence="2">Peptide methionine sulfoxide reductase MsrA</fullName>
        <shortName evidence="2">Protein-methionine-S-oxide reductase</shortName>
        <ecNumber evidence="2">1.8.4.11</ecNumber>
    </recommendedName>
    <alternativeName>
        <fullName evidence="2">Peptide-methionine (S)-S-oxide reductase</fullName>
        <shortName evidence="2">Peptide Met(O) reductase</shortName>
    </alternativeName>
</protein>
<dbReference type="PANTHER" id="PTHR43774:SF1">
    <property type="entry name" value="PEPTIDE METHIONINE SULFOXIDE REDUCTASE MSRA 2"/>
    <property type="match status" value="1"/>
</dbReference>
<comment type="catalytic activity">
    <reaction evidence="2">
        <text>L-methionyl-[protein] + [thioredoxin]-disulfide + H2O = L-methionyl-(S)-S-oxide-[protein] + [thioredoxin]-dithiol</text>
        <dbReference type="Rhea" id="RHEA:14217"/>
        <dbReference type="Rhea" id="RHEA-COMP:10698"/>
        <dbReference type="Rhea" id="RHEA-COMP:10700"/>
        <dbReference type="Rhea" id="RHEA-COMP:12313"/>
        <dbReference type="Rhea" id="RHEA-COMP:12315"/>
        <dbReference type="ChEBI" id="CHEBI:15377"/>
        <dbReference type="ChEBI" id="CHEBI:16044"/>
        <dbReference type="ChEBI" id="CHEBI:29950"/>
        <dbReference type="ChEBI" id="CHEBI:44120"/>
        <dbReference type="ChEBI" id="CHEBI:50058"/>
        <dbReference type="EC" id="1.8.4.11"/>
    </reaction>
</comment>
<dbReference type="Gene3D" id="3.30.1060.10">
    <property type="entry name" value="Peptide methionine sulphoxide reductase MsrA"/>
    <property type="match status" value="1"/>
</dbReference>
<dbReference type="EMBL" id="CP113361">
    <property type="protein sequence ID" value="WAI02500.1"/>
    <property type="molecule type" value="Genomic_DNA"/>
</dbReference>
<dbReference type="InterPro" id="IPR002569">
    <property type="entry name" value="Met_Sox_Rdtase_MsrA_dom"/>
</dbReference>
<dbReference type="InterPro" id="IPR036509">
    <property type="entry name" value="Met_Sox_Rdtase_MsrA_sf"/>
</dbReference>
<dbReference type="KEGG" id="mou:OU421_06390"/>
<dbReference type="RefSeq" id="WP_268187792.1">
    <property type="nucleotide sequence ID" value="NZ_CP113361.1"/>
</dbReference>
<dbReference type="NCBIfam" id="TIGR00401">
    <property type="entry name" value="msrA"/>
    <property type="match status" value="1"/>
</dbReference>
<sequence>METNAGTEEMEICQITLAGGCFREIEAGLRKIPGILATVVGYTGGGEENPDYIRVSTGETGHVEAVRIAYDPTVIPLSDILDRFFCLYDPTVKEPETGSEGSQYRSAVFCHTEEDCRTTRAFIHAEEKSGNYCGPIVTEVRTAATFWPAEDCHQQYYEKMANRYRKPLF</sequence>
<keyword evidence="5" id="KW-1185">Reference proteome</keyword>
<dbReference type="HAMAP" id="MF_01401">
    <property type="entry name" value="MsrA"/>
    <property type="match status" value="1"/>
</dbReference>
<keyword evidence="1 2" id="KW-0560">Oxidoreductase</keyword>
<dbReference type="EC" id="1.8.4.11" evidence="2"/>
<evidence type="ECO:0000313" key="5">
    <source>
        <dbReference type="Proteomes" id="UP001163096"/>
    </source>
</evidence>
<reference evidence="4" key="1">
    <citation type="submission" date="2022-11" db="EMBL/GenBank/DDBJ databases">
        <title>Complete genome sequence of Methanogenium organophilum DSM 3596.</title>
        <authorList>
            <person name="Chen S.-C."/>
            <person name="Lai S.-J."/>
            <person name="You Y.-T."/>
        </authorList>
    </citation>
    <scope>NUCLEOTIDE SEQUENCE</scope>
    <source>
        <strain evidence="4">DSM 3596</strain>
    </source>
</reference>
<dbReference type="Pfam" id="PF01625">
    <property type="entry name" value="PMSR"/>
    <property type="match status" value="1"/>
</dbReference>
<organism evidence="4 5">
    <name type="scientific">Methanogenium organophilum</name>
    <dbReference type="NCBI Taxonomy" id="2199"/>
    <lineage>
        <taxon>Archaea</taxon>
        <taxon>Methanobacteriati</taxon>
        <taxon>Methanobacteriota</taxon>
        <taxon>Stenosarchaea group</taxon>
        <taxon>Methanomicrobia</taxon>
        <taxon>Methanomicrobiales</taxon>
        <taxon>Methanomicrobiaceae</taxon>
        <taxon>Methanogenium</taxon>
    </lineage>
</organism>
<comment type="catalytic activity">
    <reaction evidence="2">
        <text>[thioredoxin]-disulfide + L-methionine + H2O = L-methionine (S)-S-oxide + [thioredoxin]-dithiol</text>
        <dbReference type="Rhea" id="RHEA:19993"/>
        <dbReference type="Rhea" id="RHEA-COMP:10698"/>
        <dbReference type="Rhea" id="RHEA-COMP:10700"/>
        <dbReference type="ChEBI" id="CHEBI:15377"/>
        <dbReference type="ChEBI" id="CHEBI:29950"/>
        <dbReference type="ChEBI" id="CHEBI:50058"/>
        <dbReference type="ChEBI" id="CHEBI:57844"/>
        <dbReference type="ChEBI" id="CHEBI:58772"/>
        <dbReference type="EC" id="1.8.4.11"/>
    </reaction>
</comment>
<dbReference type="GO" id="GO:0008113">
    <property type="term" value="F:peptide-methionine (S)-S-oxide reductase activity"/>
    <property type="evidence" value="ECO:0007669"/>
    <property type="project" value="UniProtKB-UniRule"/>
</dbReference>
<gene>
    <name evidence="2 4" type="primary">msrA</name>
    <name evidence="4" type="ORF">OU421_06390</name>
</gene>
<name>A0A9X9T9C6_METOG</name>
<feature type="active site" evidence="2">
    <location>
        <position position="21"/>
    </location>
</feature>